<comment type="caution">
    <text evidence="1">The sequence shown here is derived from an EMBL/GenBank/DDBJ whole genome shotgun (WGS) entry which is preliminary data.</text>
</comment>
<dbReference type="AlphaFoldDB" id="A0ABD5EIG8"/>
<dbReference type="EMBL" id="JAVRES010000002">
    <property type="protein sequence ID" value="MDT0434462.1"/>
    <property type="molecule type" value="Genomic_DNA"/>
</dbReference>
<keyword evidence="2" id="KW-1185">Reference proteome</keyword>
<dbReference type="Proteomes" id="UP001183535">
    <property type="component" value="Unassembled WGS sequence"/>
</dbReference>
<protein>
    <recommendedName>
        <fullName evidence="3">DUF4238 domain-containing protein</fullName>
    </recommendedName>
</protein>
<dbReference type="RefSeq" id="WP_093836106.1">
    <property type="nucleotide sequence ID" value="NZ_JAVRES010000002.1"/>
</dbReference>
<reference evidence="2" key="1">
    <citation type="submission" date="2023-07" db="EMBL/GenBank/DDBJ databases">
        <title>30 novel species of actinomycetes from the DSMZ collection.</title>
        <authorList>
            <person name="Nouioui I."/>
        </authorList>
    </citation>
    <scope>NUCLEOTIDE SEQUENCE [LARGE SCALE GENOMIC DNA]</scope>
    <source>
        <strain evidence="2">DSM 41981</strain>
    </source>
</reference>
<proteinExistence type="predicted"/>
<name>A0ABD5EIG8_9ACTN</name>
<evidence type="ECO:0000313" key="2">
    <source>
        <dbReference type="Proteomes" id="UP001183535"/>
    </source>
</evidence>
<sequence length="304" mass="35089">MPADKSESAFITSRRLREILATHPRYRRRWQECARRSRSDLHQAAIAQVITLHLWEIGEVAESVPPRNLKDRVSRALNGTVVSAETLRWFIDAFEMDDNHREDLWGTLFGEGDPGLGVAHTLRNRRAMVKPQRHRTTNLVERYSIGPARSLMSRKTFQAIRAVEDGVDGYFFNHEPWASRIEVLHGGVLGERYIYGGGLTGVDILFPSPLKKMESTALEYQAYFPIGDLGATEVRRPAFARVENVDMAVEFTSEQSPRSLWWCVWDDHFAGQAVWEQEWAVRDRTARKYVPFIEEAVVGFRWEW</sequence>
<evidence type="ECO:0008006" key="3">
    <source>
        <dbReference type="Google" id="ProtNLM"/>
    </source>
</evidence>
<gene>
    <name evidence="1" type="ORF">RM877_07170</name>
</gene>
<organism evidence="1 2">
    <name type="scientific">Streptomyces doudnae</name>
    <dbReference type="NCBI Taxonomy" id="3075536"/>
    <lineage>
        <taxon>Bacteria</taxon>
        <taxon>Bacillati</taxon>
        <taxon>Actinomycetota</taxon>
        <taxon>Actinomycetes</taxon>
        <taxon>Kitasatosporales</taxon>
        <taxon>Streptomycetaceae</taxon>
        <taxon>Streptomyces</taxon>
    </lineage>
</organism>
<evidence type="ECO:0000313" key="1">
    <source>
        <dbReference type="EMBL" id="MDT0434462.1"/>
    </source>
</evidence>
<accession>A0ABD5EIG8</accession>